<feature type="chain" id="PRO_5031597557" description="Phytosulfokine" evidence="9">
    <location>
        <begin position="25"/>
        <end position="87"/>
    </location>
</feature>
<dbReference type="AlphaFoldDB" id="A0A5N5ILY8"/>
<keyword evidence="3 9" id="KW-0217">Developmental protein</keyword>
<dbReference type="InterPro" id="IPR009438">
    <property type="entry name" value="Phytosulfokine"/>
</dbReference>
<dbReference type="Proteomes" id="UP000327157">
    <property type="component" value="Chromosome 5"/>
</dbReference>
<reference evidence="10 11" key="3">
    <citation type="submission" date="2019-11" db="EMBL/GenBank/DDBJ databases">
        <title>A de novo genome assembly of a pear dwarfing rootstock.</title>
        <authorList>
            <person name="Wang F."/>
            <person name="Wang J."/>
            <person name="Li S."/>
            <person name="Zhang Y."/>
            <person name="Fang M."/>
            <person name="Ma L."/>
            <person name="Zhao Y."/>
            <person name="Jiang S."/>
        </authorList>
    </citation>
    <scope>NUCLEOTIDE SEQUENCE [LARGE SCALE GENOMIC DNA]</scope>
    <source>
        <strain evidence="10">S2</strain>
        <tissue evidence="10">Leaf</tissue>
    </source>
</reference>
<evidence type="ECO:0000256" key="8">
    <source>
        <dbReference type="ARBA" id="ARBA00023030"/>
    </source>
</evidence>
<name>A0A5N5ILY8_9ROSA</name>
<dbReference type="PANTHER" id="PTHR33285">
    <property type="entry name" value="PHYTOSULFOKINES 3"/>
    <property type="match status" value="1"/>
</dbReference>
<gene>
    <name evidence="10" type="ORF">D8674_026608</name>
</gene>
<dbReference type="OrthoDB" id="1858282at2759"/>
<reference evidence="11" key="2">
    <citation type="submission" date="2019-10" db="EMBL/GenBank/DDBJ databases">
        <title>A de novo genome assembly of a pear dwarfing rootstock.</title>
        <authorList>
            <person name="Wang F."/>
            <person name="Wang J."/>
            <person name="Li S."/>
            <person name="Zhang Y."/>
            <person name="Fang M."/>
            <person name="Ma L."/>
            <person name="Zhao Y."/>
            <person name="Jiang S."/>
        </authorList>
    </citation>
    <scope>NUCLEOTIDE SEQUENCE [LARGE SCALE GENOMIC DNA]</scope>
</reference>
<protein>
    <recommendedName>
        <fullName evidence="9">Phytosulfokine</fullName>
    </recommendedName>
    <component>
        <recommendedName>
            <fullName evidence="9">Phytosulfokine-alpha</fullName>
            <shortName evidence="9">PSK-alpha</shortName>
            <shortName evidence="9">Phytosulfokine-a</shortName>
        </recommendedName>
    </component>
    <component>
        <recommendedName>
            <fullName evidence="9">Phytosulfokine-beta</fullName>
            <shortName evidence="9">PSK-beta</shortName>
            <shortName evidence="9">Phytosulfokine-b</shortName>
        </recommendedName>
    </component>
</protein>
<evidence type="ECO:0000256" key="2">
    <source>
        <dbReference type="ARBA" id="ARBA00010781"/>
    </source>
</evidence>
<evidence type="ECO:0000256" key="3">
    <source>
        <dbReference type="ARBA" id="ARBA00022473"/>
    </source>
</evidence>
<organism evidence="10 11">
    <name type="scientific">Pyrus ussuriensis x Pyrus communis</name>
    <dbReference type="NCBI Taxonomy" id="2448454"/>
    <lineage>
        <taxon>Eukaryota</taxon>
        <taxon>Viridiplantae</taxon>
        <taxon>Streptophyta</taxon>
        <taxon>Embryophyta</taxon>
        <taxon>Tracheophyta</taxon>
        <taxon>Spermatophyta</taxon>
        <taxon>Magnoliopsida</taxon>
        <taxon>eudicotyledons</taxon>
        <taxon>Gunneridae</taxon>
        <taxon>Pentapetalae</taxon>
        <taxon>rosids</taxon>
        <taxon>fabids</taxon>
        <taxon>Rosales</taxon>
        <taxon>Rosaceae</taxon>
        <taxon>Amygdaloideae</taxon>
        <taxon>Maleae</taxon>
        <taxon>Pyrus</taxon>
    </lineage>
</organism>
<accession>A0A5N5ILY8</accession>
<evidence type="ECO:0000256" key="7">
    <source>
        <dbReference type="ARBA" id="ARBA00022782"/>
    </source>
</evidence>
<keyword evidence="7 9" id="KW-0221">Differentiation</keyword>
<comment type="caution">
    <text evidence="10">The sequence shown here is derived from an EMBL/GenBank/DDBJ whole genome shotgun (WGS) entry which is preliminary data.</text>
</comment>
<evidence type="ECO:0000256" key="9">
    <source>
        <dbReference type="RuleBase" id="RU368031"/>
    </source>
</evidence>
<dbReference type="PANTHER" id="PTHR33285:SF28">
    <property type="entry name" value="PHYTOSULFOKINE"/>
    <property type="match status" value="1"/>
</dbReference>
<sequence length="87" mass="9465">MSSKLTSLSVVALLLFLTLSGTMARPLLSSSSSSDVSAMKVQAELKDVEVEKAMVEESCDGVGEDECLMRRTLAAHIDYIYTQKHNP</sequence>
<evidence type="ECO:0000256" key="6">
    <source>
        <dbReference type="ARBA" id="ARBA00022729"/>
    </source>
</evidence>
<keyword evidence="4 9" id="KW-0964">Secreted</keyword>
<comment type="PTM">
    <text evidence="9">Sulfation is important for activity and for the binding to a putative membrane receptor.</text>
</comment>
<dbReference type="Pfam" id="PF06404">
    <property type="entry name" value="PSK"/>
    <property type="match status" value="1"/>
</dbReference>
<evidence type="ECO:0000256" key="4">
    <source>
        <dbReference type="ARBA" id="ARBA00022525"/>
    </source>
</evidence>
<comment type="PTM">
    <text evidence="9">PSK-alpha is produced by endopeptidase digestion. PSK-beta is produced from PSK-alpha by exopeptidase digestion.</text>
</comment>
<evidence type="ECO:0000313" key="11">
    <source>
        <dbReference type="Proteomes" id="UP000327157"/>
    </source>
</evidence>
<feature type="signal peptide" evidence="9">
    <location>
        <begin position="1"/>
        <end position="24"/>
    </location>
</feature>
<dbReference type="EMBL" id="SMOL01000004">
    <property type="protein sequence ID" value="KAB2636074.1"/>
    <property type="molecule type" value="Genomic_DNA"/>
</dbReference>
<dbReference type="GO" id="GO:0008083">
    <property type="term" value="F:growth factor activity"/>
    <property type="evidence" value="ECO:0007669"/>
    <property type="project" value="UniProtKB-UniRule"/>
</dbReference>
<keyword evidence="5 9" id="KW-0765">Sulfation</keyword>
<evidence type="ECO:0000256" key="5">
    <source>
        <dbReference type="ARBA" id="ARBA00022641"/>
    </source>
</evidence>
<dbReference type="GO" id="GO:0005576">
    <property type="term" value="C:extracellular region"/>
    <property type="evidence" value="ECO:0007669"/>
    <property type="project" value="UniProtKB-SubCell"/>
</dbReference>
<keyword evidence="8 9" id="KW-0339">Growth factor</keyword>
<reference evidence="10 11" key="1">
    <citation type="submission" date="2019-09" db="EMBL/GenBank/DDBJ databases">
        <authorList>
            <person name="Ou C."/>
        </authorList>
    </citation>
    <scope>NUCLEOTIDE SEQUENCE [LARGE SCALE GENOMIC DNA]</scope>
    <source>
        <strain evidence="10">S2</strain>
        <tissue evidence="10">Leaf</tissue>
    </source>
</reference>
<dbReference type="GO" id="GO:0030154">
    <property type="term" value="P:cell differentiation"/>
    <property type="evidence" value="ECO:0007669"/>
    <property type="project" value="UniProtKB-UniRule"/>
</dbReference>
<keyword evidence="11" id="KW-1185">Reference proteome</keyword>
<comment type="function">
    <text evidence="9">Promotes plant cell differentiation, organogenesis and somatic embryogenesis as well as cell proliferation.</text>
</comment>
<evidence type="ECO:0000256" key="1">
    <source>
        <dbReference type="ARBA" id="ARBA00004613"/>
    </source>
</evidence>
<dbReference type="GO" id="GO:0008283">
    <property type="term" value="P:cell population proliferation"/>
    <property type="evidence" value="ECO:0007669"/>
    <property type="project" value="UniProtKB-UniRule"/>
</dbReference>
<comment type="subcellular location">
    <subcellularLocation>
        <location evidence="1 9">Secreted</location>
    </subcellularLocation>
</comment>
<comment type="similarity">
    <text evidence="2 9">Belongs to the phytosulfokine family.</text>
</comment>
<evidence type="ECO:0000313" key="10">
    <source>
        <dbReference type="EMBL" id="KAB2636074.1"/>
    </source>
</evidence>
<proteinExistence type="inferred from homology"/>
<keyword evidence="6 9" id="KW-0732">Signal</keyword>